<dbReference type="InterPro" id="IPR002699">
    <property type="entry name" value="V_ATPase_D"/>
</dbReference>
<comment type="similarity">
    <text evidence="1">Belongs to the V-ATPase D subunit family.</text>
</comment>
<dbReference type="PANTHER" id="PTHR11671">
    <property type="entry name" value="V-TYPE ATP SYNTHASE SUBUNIT D"/>
    <property type="match status" value="1"/>
</dbReference>
<dbReference type="Gene3D" id="1.10.287.3240">
    <property type="match status" value="1"/>
</dbReference>
<feature type="coiled-coil region" evidence="4">
    <location>
        <begin position="178"/>
        <end position="240"/>
    </location>
</feature>
<sequence length="260" mass="29037">MSGQDVLPNTLPTRMTLQRLQVRLGAAQKGHRLLKKKADALTVRFRQITKDIYDTKMEMGNVLKRTALAMAETRYAAGDISQVIQQKVSQPSALVRGGIDNIAGVHLPVFNLECSGSTSMQLTGLSAGGSKIEKCAQTHRSALDTIVKLASLQTSFLKLDEVIKLTNRRVNAIENVVIPKIKNTIQMIKDHLDEEEREEFTRMKKIVEKKKKRIEMEKAALEARREMRRLEDDIDTLALMTGGPLEEPADLIGGDDDIVF</sequence>
<gene>
    <name evidence="5" type="ORF">J8273_8931</name>
</gene>
<keyword evidence="2" id="KW-0813">Transport</keyword>
<keyword evidence="6" id="KW-1185">Reference proteome</keyword>
<keyword evidence="3" id="KW-0406">Ion transport</keyword>
<dbReference type="Proteomes" id="UP000717585">
    <property type="component" value="Unassembled WGS sequence"/>
</dbReference>
<accession>A0A8J6E0Q2</accession>
<evidence type="ECO:0000256" key="3">
    <source>
        <dbReference type="ARBA" id="ARBA00023065"/>
    </source>
</evidence>
<evidence type="ECO:0000313" key="6">
    <source>
        <dbReference type="Proteomes" id="UP000717585"/>
    </source>
</evidence>
<evidence type="ECO:0000256" key="1">
    <source>
        <dbReference type="ARBA" id="ARBA00005850"/>
    </source>
</evidence>
<reference evidence="5" key="1">
    <citation type="submission" date="2021-05" db="EMBL/GenBank/DDBJ databases">
        <title>A free-living protist that lacks canonical eukaryotic 1 DNA replication and segregation systems.</title>
        <authorList>
            <person name="Salas-Leiva D.E."/>
            <person name="Tromer E.C."/>
            <person name="Curtis B.A."/>
            <person name="Jerlstrom-Hultqvist J."/>
            <person name="Kolisko M."/>
            <person name="Yi Z."/>
            <person name="Salas-Leiva J.S."/>
            <person name="Gallot-Lavallee L."/>
            <person name="Kops G.J.P.L."/>
            <person name="Archibald J.M."/>
            <person name="Simpson A.G.B."/>
            <person name="Roger A.J."/>
        </authorList>
    </citation>
    <scope>NUCLEOTIDE SEQUENCE</scope>
    <source>
        <strain evidence="5">BICM</strain>
    </source>
</reference>
<dbReference type="OrthoDB" id="7676488at2759"/>
<dbReference type="EMBL" id="JAHDYR010000069">
    <property type="protein sequence ID" value="KAG9389632.1"/>
    <property type="molecule type" value="Genomic_DNA"/>
</dbReference>
<keyword evidence="4" id="KW-0175">Coiled coil</keyword>
<dbReference type="AlphaFoldDB" id="A0A8J6E0Q2"/>
<name>A0A8J6E0Q2_9EUKA</name>
<dbReference type="GO" id="GO:0046961">
    <property type="term" value="F:proton-transporting ATPase activity, rotational mechanism"/>
    <property type="evidence" value="ECO:0007669"/>
    <property type="project" value="InterPro"/>
</dbReference>
<evidence type="ECO:0000256" key="4">
    <source>
        <dbReference type="SAM" id="Coils"/>
    </source>
</evidence>
<comment type="caution">
    <text evidence="5">The sequence shown here is derived from an EMBL/GenBank/DDBJ whole genome shotgun (WGS) entry which is preliminary data.</text>
</comment>
<dbReference type="NCBIfam" id="TIGR00309">
    <property type="entry name" value="V_ATPase_subD"/>
    <property type="match status" value="1"/>
</dbReference>
<proteinExistence type="inferred from homology"/>
<protein>
    <submittedName>
        <fullName evidence="5">ATPase, V1 complex, subunit D</fullName>
    </submittedName>
</protein>
<evidence type="ECO:0000256" key="2">
    <source>
        <dbReference type="ARBA" id="ARBA00022448"/>
    </source>
</evidence>
<evidence type="ECO:0000313" key="5">
    <source>
        <dbReference type="EMBL" id="KAG9389632.1"/>
    </source>
</evidence>
<organism evidence="5 6">
    <name type="scientific">Carpediemonas membranifera</name>
    <dbReference type="NCBI Taxonomy" id="201153"/>
    <lineage>
        <taxon>Eukaryota</taxon>
        <taxon>Metamonada</taxon>
        <taxon>Carpediemonas-like organisms</taxon>
        <taxon>Carpediemonas</taxon>
    </lineage>
</organism>
<dbReference type="Pfam" id="PF01813">
    <property type="entry name" value="ATP-synt_D"/>
    <property type="match status" value="1"/>
</dbReference>